<reference evidence="1 2" key="1">
    <citation type="submission" date="2020-05" db="EMBL/GenBank/DDBJ databases">
        <title>WGS assembly of Panicum virgatum.</title>
        <authorList>
            <person name="Lovell J.T."/>
            <person name="Jenkins J."/>
            <person name="Shu S."/>
            <person name="Juenger T.E."/>
            <person name="Schmutz J."/>
        </authorList>
    </citation>
    <scope>NUCLEOTIDE SEQUENCE [LARGE SCALE GENOMIC DNA]</scope>
    <source>
        <strain evidence="2">cv. AP13</strain>
    </source>
</reference>
<evidence type="ECO:0000313" key="1">
    <source>
        <dbReference type="EMBL" id="KAG2565211.1"/>
    </source>
</evidence>
<name>A0A8T0PS52_PANVG</name>
<sequence>MRNTLRPMAAPQRFSFAGDYTETDCLDWEGFPRILWATLQGVSYLTPPRYVMREYEERGVPCYQAHFVVAAHPSHPEWQPLEFEETGYRAADTQESTALWALIAFCARHPNEDDPDWLMRFQSAQVLAASWPAETSYTLVRCLKAYNKLQALLRQTLHGLSKRVTTKDARIQDLGRQLAELQLARDEGLHREAQLEDQEE</sequence>
<keyword evidence="2" id="KW-1185">Reference proteome</keyword>
<proteinExistence type="predicted"/>
<dbReference type="EMBL" id="CM029050">
    <property type="protein sequence ID" value="KAG2565211.1"/>
    <property type="molecule type" value="Genomic_DNA"/>
</dbReference>
<dbReference type="AlphaFoldDB" id="A0A8T0PS52"/>
<accession>A0A8T0PS52</accession>
<gene>
    <name evidence="1" type="ORF">PVAP13_7NG002402</name>
</gene>
<evidence type="ECO:0000313" key="2">
    <source>
        <dbReference type="Proteomes" id="UP000823388"/>
    </source>
</evidence>
<protein>
    <submittedName>
        <fullName evidence="1">Uncharacterized protein</fullName>
    </submittedName>
</protein>
<dbReference type="Proteomes" id="UP000823388">
    <property type="component" value="Chromosome 7N"/>
</dbReference>
<organism evidence="1 2">
    <name type="scientific">Panicum virgatum</name>
    <name type="common">Blackwell switchgrass</name>
    <dbReference type="NCBI Taxonomy" id="38727"/>
    <lineage>
        <taxon>Eukaryota</taxon>
        <taxon>Viridiplantae</taxon>
        <taxon>Streptophyta</taxon>
        <taxon>Embryophyta</taxon>
        <taxon>Tracheophyta</taxon>
        <taxon>Spermatophyta</taxon>
        <taxon>Magnoliopsida</taxon>
        <taxon>Liliopsida</taxon>
        <taxon>Poales</taxon>
        <taxon>Poaceae</taxon>
        <taxon>PACMAD clade</taxon>
        <taxon>Panicoideae</taxon>
        <taxon>Panicodae</taxon>
        <taxon>Paniceae</taxon>
        <taxon>Panicinae</taxon>
        <taxon>Panicum</taxon>
        <taxon>Panicum sect. Hiantes</taxon>
    </lineage>
</organism>
<comment type="caution">
    <text evidence="1">The sequence shown here is derived from an EMBL/GenBank/DDBJ whole genome shotgun (WGS) entry which is preliminary data.</text>
</comment>